<gene>
    <name evidence="5" type="ORF">RUM43_001162</name>
</gene>
<dbReference type="Pfam" id="PF19272">
    <property type="entry name" value="ASMase_C"/>
    <property type="match status" value="1"/>
</dbReference>
<dbReference type="PANTHER" id="PTHR10340:SF57">
    <property type="entry name" value="METALLOPHOS DOMAIN-CONTAINING PROTEIN"/>
    <property type="match status" value="1"/>
</dbReference>
<accession>A0AAN8SFT6</accession>
<dbReference type="Proteomes" id="UP001372834">
    <property type="component" value="Unassembled WGS sequence"/>
</dbReference>
<reference evidence="5 6" key="1">
    <citation type="submission" date="2023-10" db="EMBL/GenBank/DDBJ databases">
        <title>Genomes of two closely related lineages of the louse Polyplax serrata with different host specificities.</title>
        <authorList>
            <person name="Martinu J."/>
            <person name="Tarabai H."/>
            <person name="Stefka J."/>
            <person name="Hypsa V."/>
        </authorList>
    </citation>
    <scope>NUCLEOTIDE SEQUENCE [LARGE SCALE GENOMIC DNA]</scope>
    <source>
        <strain evidence="5">HR10_N</strain>
    </source>
</reference>
<organism evidence="5 6">
    <name type="scientific">Polyplax serrata</name>
    <name type="common">Common mouse louse</name>
    <dbReference type="NCBI Taxonomy" id="468196"/>
    <lineage>
        <taxon>Eukaryota</taxon>
        <taxon>Metazoa</taxon>
        <taxon>Ecdysozoa</taxon>
        <taxon>Arthropoda</taxon>
        <taxon>Hexapoda</taxon>
        <taxon>Insecta</taxon>
        <taxon>Pterygota</taxon>
        <taxon>Neoptera</taxon>
        <taxon>Paraneoptera</taxon>
        <taxon>Psocodea</taxon>
        <taxon>Troctomorpha</taxon>
        <taxon>Phthiraptera</taxon>
        <taxon>Anoplura</taxon>
        <taxon>Polyplacidae</taxon>
        <taxon>Polyplax</taxon>
    </lineage>
</organism>
<evidence type="ECO:0000256" key="2">
    <source>
        <dbReference type="ARBA" id="ARBA00023180"/>
    </source>
</evidence>
<dbReference type="AlphaFoldDB" id="A0AAN8SFT6"/>
<dbReference type="Gene3D" id="3.60.21.10">
    <property type="match status" value="1"/>
</dbReference>
<evidence type="ECO:0000313" key="6">
    <source>
        <dbReference type="Proteomes" id="UP001372834"/>
    </source>
</evidence>
<dbReference type="PANTHER" id="PTHR10340">
    <property type="entry name" value="SPHINGOMYELIN PHOSPHODIESTERASE"/>
    <property type="match status" value="1"/>
</dbReference>
<dbReference type="SUPFAM" id="SSF56300">
    <property type="entry name" value="Metallo-dependent phosphatases"/>
    <property type="match status" value="1"/>
</dbReference>
<dbReference type="InterPro" id="IPR029052">
    <property type="entry name" value="Metallo-depent_PP-like"/>
</dbReference>
<evidence type="ECO:0000259" key="4">
    <source>
        <dbReference type="Pfam" id="PF19272"/>
    </source>
</evidence>
<evidence type="ECO:0000256" key="3">
    <source>
        <dbReference type="SAM" id="Phobius"/>
    </source>
</evidence>
<comment type="caution">
    <text evidence="5">The sequence shown here is derived from an EMBL/GenBank/DDBJ whole genome shotgun (WGS) entry which is preliminary data.</text>
</comment>
<evidence type="ECO:0000256" key="1">
    <source>
        <dbReference type="ARBA" id="ARBA00022801"/>
    </source>
</evidence>
<keyword evidence="3" id="KW-0472">Membrane</keyword>
<feature type="transmembrane region" description="Helical" evidence="3">
    <location>
        <begin position="430"/>
        <end position="447"/>
    </location>
</feature>
<keyword evidence="3" id="KW-1133">Transmembrane helix</keyword>
<dbReference type="InterPro" id="IPR045473">
    <property type="entry name" value="ASM_C"/>
</dbReference>
<dbReference type="EMBL" id="JAWJWE010000001">
    <property type="protein sequence ID" value="KAK6644886.1"/>
    <property type="molecule type" value="Genomic_DNA"/>
</dbReference>
<proteinExistence type="predicted"/>
<keyword evidence="2" id="KW-0325">Glycoprotein</keyword>
<keyword evidence="1" id="KW-0378">Hydrolase</keyword>
<keyword evidence="3" id="KW-0812">Transmembrane</keyword>
<feature type="domain" description="Sphingomyelin phosphodiesterase C-terminal" evidence="4">
    <location>
        <begin position="273"/>
        <end position="413"/>
    </location>
</feature>
<protein>
    <recommendedName>
        <fullName evidence="4">Sphingomyelin phosphodiesterase C-terminal domain-containing protein</fullName>
    </recommendedName>
</protein>
<evidence type="ECO:0000313" key="5">
    <source>
        <dbReference type="EMBL" id="KAK6644886.1"/>
    </source>
</evidence>
<dbReference type="GO" id="GO:0008081">
    <property type="term" value="F:phosphoric diester hydrolase activity"/>
    <property type="evidence" value="ECO:0007669"/>
    <property type="project" value="TreeGrafter"/>
</dbReference>
<sequence length="456" mass="52204">MQRKPEVRFRSPPAPGALHCDLFFAHSQITRTKERNGRKDGRIIDGLTHFGGGHLTRQQLQTLQNVTDLLRHTFVSQFVFPVLGREDSPDPVRRSKHNDKGYRELADLWRHWLPTEAIQTFTKGKTCIIHFLFILNMSINLLSNNSPSVSATSGYYTIEQKERKLRLVALNTNLFSGSAGPDEDPGGQWSWLESVLAKSNKNKETVYLVGHIPPGVDERQGGGLPPSQFAYQHRFNRKYLQLVRKYSDTIVGQFFGHLHSDTFRIVYSETGVPVSWMFLAPAVSPKRTTTVPNNPGLRLYKFNTNTGKVLDYMQIYLDLKSTHVRGAPTWEVEYNFTQYYGLNDITAVSLHDLVESFRTEDSELFVKYFRANSVRYFPSPREGKCFSNCLHNHFCAITRLDYQDFERCVETTASALASAVSHLNSSKQPFLRTLFVVFIHFLLFASWSSSRLFLLS</sequence>
<dbReference type="GO" id="GO:0005615">
    <property type="term" value="C:extracellular space"/>
    <property type="evidence" value="ECO:0007669"/>
    <property type="project" value="TreeGrafter"/>
</dbReference>
<name>A0AAN8SFT6_POLSC</name>